<keyword evidence="2" id="KW-1185">Reference proteome</keyword>
<evidence type="ECO:0000313" key="2">
    <source>
        <dbReference type="Proteomes" id="UP000245627"/>
    </source>
</evidence>
<dbReference type="AlphaFoldDB" id="A0A2T8HNY0"/>
<dbReference type="Proteomes" id="UP000245627">
    <property type="component" value="Unassembled WGS sequence"/>
</dbReference>
<comment type="caution">
    <text evidence="1">The sequence shown here is derived from an EMBL/GenBank/DDBJ whole genome shotgun (WGS) entry which is preliminary data.</text>
</comment>
<accession>A0A2T8HNY0</accession>
<proteinExistence type="predicted"/>
<organism evidence="1 2">
    <name type="scientific">Sphingobacterium corticibacter</name>
    <dbReference type="NCBI Taxonomy" id="2171749"/>
    <lineage>
        <taxon>Bacteria</taxon>
        <taxon>Pseudomonadati</taxon>
        <taxon>Bacteroidota</taxon>
        <taxon>Sphingobacteriia</taxon>
        <taxon>Sphingobacteriales</taxon>
        <taxon>Sphingobacteriaceae</taxon>
        <taxon>Sphingobacterium</taxon>
    </lineage>
</organism>
<gene>
    <name evidence="1" type="ORF">DC487_05295</name>
</gene>
<dbReference type="EMBL" id="QDKG01000001">
    <property type="protein sequence ID" value="PVH27012.1"/>
    <property type="molecule type" value="Genomic_DNA"/>
</dbReference>
<reference evidence="1 2" key="1">
    <citation type="submission" date="2018-04" db="EMBL/GenBank/DDBJ databases">
        <title>Sphingobacterium cortibacter sp. nov.</title>
        <authorList>
            <person name="Li Y."/>
        </authorList>
    </citation>
    <scope>NUCLEOTIDE SEQUENCE [LARGE SCALE GENOMIC DNA]</scope>
    <source>
        <strain evidence="1 2">2c-3</strain>
    </source>
</reference>
<evidence type="ECO:0000313" key="1">
    <source>
        <dbReference type="EMBL" id="PVH27012.1"/>
    </source>
</evidence>
<sequence>MSSILNSTPATSLGLYFRRGSLYSELLKLPKPKERFFNEWPDQHGREYDTTSPTVYEPLQYSIACYLTADSIGDLQQKRSDVLELISKPEGFTLFSETLGRGFALRYIESGSFNTINPIWSKGKLYCEFTLTLENNFAPTEQLFRLEDINSIVLTEKGEEIYVMDYTIQF</sequence>
<name>A0A2T8HNY0_9SPHI</name>
<dbReference type="OrthoDB" id="705256at2"/>
<protein>
    <submittedName>
        <fullName evidence="1">Uncharacterized protein</fullName>
    </submittedName>
</protein>
<dbReference type="RefSeq" id="WP_116774867.1">
    <property type="nucleotide sequence ID" value="NZ_QDKG01000001.1"/>
</dbReference>